<organism evidence="1 2">
    <name type="scientific">Terrimonas ginsenosidimutans</name>
    <dbReference type="NCBI Taxonomy" id="2908004"/>
    <lineage>
        <taxon>Bacteria</taxon>
        <taxon>Pseudomonadati</taxon>
        <taxon>Bacteroidota</taxon>
        <taxon>Chitinophagia</taxon>
        <taxon>Chitinophagales</taxon>
        <taxon>Chitinophagaceae</taxon>
        <taxon>Terrimonas</taxon>
    </lineage>
</organism>
<accession>A0ABS9KKS1</accession>
<evidence type="ECO:0000313" key="1">
    <source>
        <dbReference type="EMBL" id="MCG2612925.1"/>
    </source>
</evidence>
<gene>
    <name evidence="1" type="ORF">LZZ85_01495</name>
</gene>
<protein>
    <recommendedName>
        <fullName evidence="3">DUF937 domain-containing protein</fullName>
    </recommendedName>
</protein>
<keyword evidence="2" id="KW-1185">Reference proteome</keyword>
<name>A0ABS9KKS1_9BACT</name>
<dbReference type="EMBL" id="JAKLTR010000001">
    <property type="protein sequence ID" value="MCG2612925.1"/>
    <property type="molecule type" value="Genomic_DNA"/>
</dbReference>
<sequence>MLDNLLNLVKQQAGSSILNNPEVPNEKNEAAVEAAGQGITGGLQQLLSQGGIKDVMSLFSGKNEINSGNPAVQQVSGNVIQNLMDKVGLNQQQASSVAGGLVPDVLKNLVNKTNDPNDNSFDIQSIFNSLSGGSTSGLNVQNLLNKFKGGLDQDGDGDVDLQDLSAAFSGKGGGVMDKLKGLFN</sequence>
<proteinExistence type="predicted"/>
<dbReference type="PROSITE" id="PS00018">
    <property type="entry name" value="EF_HAND_1"/>
    <property type="match status" value="1"/>
</dbReference>
<comment type="caution">
    <text evidence="1">The sequence shown here is derived from an EMBL/GenBank/DDBJ whole genome shotgun (WGS) entry which is preliminary data.</text>
</comment>
<evidence type="ECO:0008006" key="3">
    <source>
        <dbReference type="Google" id="ProtNLM"/>
    </source>
</evidence>
<evidence type="ECO:0000313" key="2">
    <source>
        <dbReference type="Proteomes" id="UP001165367"/>
    </source>
</evidence>
<dbReference type="SUPFAM" id="SSF140804">
    <property type="entry name" value="YidB-like"/>
    <property type="match status" value="1"/>
</dbReference>
<dbReference type="Proteomes" id="UP001165367">
    <property type="component" value="Unassembled WGS sequence"/>
</dbReference>
<dbReference type="InterPro" id="IPR027405">
    <property type="entry name" value="YidB-like"/>
</dbReference>
<reference evidence="1" key="1">
    <citation type="submission" date="2022-01" db="EMBL/GenBank/DDBJ databases">
        <authorList>
            <person name="Jo J.-H."/>
            <person name="Im W.-T."/>
        </authorList>
    </citation>
    <scope>NUCLEOTIDE SEQUENCE</scope>
    <source>
        <strain evidence="1">NA20</strain>
    </source>
</reference>
<dbReference type="InterPro" id="IPR018247">
    <property type="entry name" value="EF_Hand_1_Ca_BS"/>
</dbReference>
<dbReference type="RefSeq" id="WP_237868151.1">
    <property type="nucleotide sequence ID" value="NZ_JAKLTR010000001.1"/>
</dbReference>